<dbReference type="InterPro" id="IPR011078">
    <property type="entry name" value="PyrdxlP_homeostasis"/>
</dbReference>
<dbReference type="SUPFAM" id="SSF51419">
    <property type="entry name" value="PLP-binding barrel"/>
    <property type="match status" value="1"/>
</dbReference>
<comment type="similarity">
    <text evidence="2 3">Belongs to the pyridoxal phosphate-binding protein YggS/PROSC family.</text>
</comment>
<evidence type="ECO:0000259" key="5">
    <source>
        <dbReference type="Pfam" id="PF01168"/>
    </source>
</evidence>
<protein>
    <recommendedName>
        <fullName evidence="2">Pyridoxal phosphate homeostasis protein</fullName>
        <shortName evidence="2">PLP homeostasis protein</shortName>
    </recommendedName>
</protein>
<sequence>MTENANSSAISMQHPLMMIRAGRATSLPGWRLPVPGGSIDRYSPRKTSAPTLPRTPPLPVTSTPASAALDAVMSRIHNADRAAARPVQARLLAVSKLHPAEAIAALTNAGQRAFGENYVQEAAGKIEALAGLGLEWHLIGHLQSNKAKQAAELFDWVQTVDRMKLVDALAAHRPAGRGALNVLVQVNIDDESSKHGCAPSEVPALVAAIRAAPSLRLRGLMAIPAPHAEPERRRDAFARMRRLFDTVAGQDPAIDTLSMGMSDDLELAIQEGATMVRVGSALFGARPAR</sequence>
<dbReference type="Pfam" id="PF01168">
    <property type="entry name" value="Ala_racemase_N"/>
    <property type="match status" value="1"/>
</dbReference>
<organism evidence="6 7">
    <name type="scientific">Luteimonas terrae</name>
    <dbReference type="NCBI Taxonomy" id="1530191"/>
    <lineage>
        <taxon>Bacteria</taxon>
        <taxon>Pseudomonadati</taxon>
        <taxon>Pseudomonadota</taxon>
        <taxon>Gammaproteobacteria</taxon>
        <taxon>Lysobacterales</taxon>
        <taxon>Lysobacteraceae</taxon>
        <taxon>Luteimonas</taxon>
    </lineage>
</organism>
<proteinExistence type="inferred from homology"/>
<keyword evidence="1 2" id="KW-0663">Pyridoxal phosphate</keyword>
<dbReference type="EMBL" id="JAVDWO010000012">
    <property type="protein sequence ID" value="MDR7194079.1"/>
    <property type="molecule type" value="Genomic_DNA"/>
</dbReference>
<dbReference type="PANTHER" id="PTHR10146:SF14">
    <property type="entry name" value="PYRIDOXAL PHOSPHATE HOMEOSTASIS PROTEIN"/>
    <property type="match status" value="1"/>
</dbReference>
<evidence type="ECO:0000256" key="4">
    <source>
        <dbReference type="SAM" id="MobiDB-lite"/>
    </source>
</evidence>
<reference evidence="6 7" key="1">
    <citation type="submission" date="2023-07" db="EMBL/GenBank/DDBJ databases">
        <title>Sorghum-associated microbial communities from plants grown in Nebraska, USA.</title>
        <authorList>
            <person name="Schachtman D."/>
        </authorList>
    </citation>
    <scope>NUCLEOTIDE SEQUENCE [LARGE SCALE GENOMIC DNA]</scope>
    <source>
        <strain evidence="6 7">4099</strain>
    </source>
</reference>
<feature type="modified residue" description="N6-(pyridoxal phosphate)lysine" evidence="2">
    <location>
        <position position="96"/>
    </location>
</feature>
<comment type="caution">
    <text evidence="6">The sequence shown here is derived from an EMBL/GenBank/DDBJ whole genome shotgun (WGS) entry which is preliminary data.</text>
</comment>
<dbReference type="InterPro" id="IPR029066">
    <property type="entry name" value="PLP-binding_barrel"/>
</dbReference>
<evidence type="ECO:0000256" key="2">
    <source>
        <dbReference type="HAMAP-Rule" id="MF_02087"/>
    </source>
</evidence>
<gene>
    <name evidence="6" type="ORF">J2W68_002821</name>
</gene>
<accession>A0ABU1XZ69</accession>
<dbReference type="InterPro" id="IPR001608">
    <property type="entry name" value="Ala_racemase_N"/>
</dbReference>
<dbReference type="NCBIfam" id="TIGR00044">
    <property type="entry name" value="YggS family pyridoxal phosphate-dependent enzyme"/>
    <property type="match status" value="1"/>
</dbReference>
<name>A0ABU1XZ69_9GAMM</name>
<evidence type="ECO:0000256" key="3">
    <source>
        <dbReference type="RuleBase" id="RU004514"/>
    </source>
</evidence>
<feature type="domain" description="Alanine racemase N-terminal" evidence="5">
    <location>
        <begin position="69"/>
        <end position="287"/>
    </location>
</feature>
<dbReference type="CDD" id="cd06824">
    <property type="entry name" value="PLPDE_III_Yggs_like"/>
    <property type="match status" value="1"/>
</dbReference>
<evidence type="ECO:0000313" key="6">
    <source>
        <dbReference type="EMBL" id="MDR7194079.1"/>
    </source>
</evidence>
<dbReference type="Proteomes" id="UP001256588">
    <property type="component" value="Unassembled WGS sequence"/>
</dbReference>
<comment type="function">
    <text evidence="2">Pyridoxal 5'-phosphate (PLP)-binding protein, which is involved in PLP homeostasis.</text>
</comment>
<dbReference type="PANTHER" id="PTHR10146">
    <property type="entry name" value="PROLINE SYNTHETASE CO-TRANSCRIBED BACTERIAL HOMOLOG PROTEIN"/>
    <property type="match status" value="1"/>
</dbReference>
<feature type="region of interest" description="Disordered" evidence="4">
    <location>
        <begin position="35"/>
        <end position="60"/>
    </location>
</feature>
<evidence type="ECO:0000313" key="7">
    <source>
        <dbReference type="Proteomes" id="UP001256588"/>
    </source>
</evidence>
<dbReference type="HAMAP" id="MF_02087">
    <property type="entry name" value="PLP_homeostasis"/>
    <property type="match status" value="1"/>
</dbReference>
<evidence type="ECO:0000256" key="1">
    <source>
        <dbReference type="ARBA" id="ARBA00022898"/>
    </source>
</evidence>
<keyword evidence="7" id="KW-1185">Reference proteome</keyword>
<dbReference type="Gene3D" id="3.20.20.10">
    <property type="entry name" value="Alanine racemase"/>
    <property type="match status" value="1"/>
</dbReference>